<gene>
    <name evidence="5" type="ORF">A3A03_00900</name>
</gene>
<dbReference type="InterPro" id="IPR012675">
    <property type="entry name" value="Beta-grasp_dom_sf"/>
</dbReference>
<dbReference type="InterPro" id="IPR033655">
    <property type="entry name" value="TGS_RelA/SpoT"/>
</dbReference>
<evidence type="ECO:0000256" key="1">
    <source>
        <dbReference type="ARBA" id="ARBA00025704"/>
    </source>
</evidence>
<dbReference type="PROSITE" id="PS51880">
    <property type="entry name" value="TGS"/>
    <property type="match status" value="1"/>
</dbReference>
<feature type="domain" description="HD" evidence="3">
    <location>
        <begin position="42"/>
        <end position="140"/>
    </location>
</feature>
<proteinExistence type="inferred from homology"/>
<dbReference type="InterPro" id="IPR003607">
    <property type="entry name" value="HD/PDEase_dom"/>
</dbReference>
<name>A0A1F6XI50_9BACT</name>
<dbReference type="FunFam" id="3.30.460.10:FF:000001">
    <property type="entry name" value="GTP pyrophosphokinase RelA"/>
    <property type="match status" value="1"/>
</dbReference>
<evidence type="ECO:0008006" key="7">
    <source>
        <dbReference type="Google" id="ProtNLM"/>
    </source>
</evidence>
<feature type="domain" description="TGS" evidence="4">
    <location>
        <begin position="383"/>
        <end position="444"/>
    </location>
</feature>
<sequence>MLQEILKLTNGFTKKEEELIIKAYKFAERAHEGQKRMSGEPYIIHPFEIAKTLVALGMDSQTIAAGILHDVLEDTNITEKELEEEFGSEILFLVNGVTNLNKLKYHGHTRYVESLRKFFFAITSDLRVVIIKFADRLHNLKTLQYLREDKRKRIAVESIEVYAALANRLGMGKLKGELEDAAFPFAYPKEYAQIEKVLKENQNTYKKNLAKIKTRLEEELEKNKIKVIEIDHRMKRKYSVWRKLTKLGIDIEKVYDMVALRVVVESVEDCYRVLGIIHSIWSPLPGTIRDYIALPKVNGYQSLHTSVFADVGGTAEIQIRTKEMHEKAAYGIAAHFAYKEQSGRKKYDEKLKFKWLEELKGLNYKPNETKEFIEHLKIDFFSDRIFVFTPQGDVLDLPEDSTPIDFAYAIHSDIGNHIASAKINGKMSQIFSKLQNKDIVEIITKKNARPSGKWLQYAKTTFAKKHIRSFLEKNSLLTKLKSFGRS</sequence>
<dbReference type="NCBIfam" id="TIGR00691">
    <property type="entry name" value="spoT_relA"/>
    <property type="match status" value="1"/>
</dbReference>
<dbReference type="SUPFAM" id="SSF109604">
    <property type="entry name" value="HD-domain/PDEase-like"/>
    <property type="match status" value="1"/>
</dbReference>
<dbReference type="Proteomes" id="UP000176629">
    <property type="component" value="Unassembled WGS sequence"/>
</dbReference>
<evidence type="ECO:0000256" key="2">
    <source>
        <dbReference type="RuleBase" id="RU003847"/>
    </source>
</evidence>
<dbReference type="PANTHER" id="PTHR21262">
    <property type="entry name" value="GUANOSINE-3',5'-BIS DIPHOSPHATE 3'-PYROPHOSPHOHYDROLASE"/>
    <property type="match status" value="1"/>
</dbReference>
<dbReference type="PANTHER" id="PTHR21262:SF31">
    <property type="entry name" value="GTP PYROPHOSPHOKINASE"/>
    <property type="match status" value="1"/>
</dbReference>
<dbReference type="SUPFAM" id="SSF81301">
    <property type="entry name" value="Nucleotidyltransferase"/>
    <property type="match status" value="1"/>
</dbReference>
<dbReference type="AlphaFoldDB" id="A0A1F6XI50"/>
<dbReference type="STRING" id="1801773.A3A03_00900"/>
<dbReference type="InterPro" id="IPR004811">
    <property type="entry name" value="RelA/Spo_fam"/>
</dbReference>
<dbReference type="CDD" id="cd00077">
    <property type="entry name" value="HDc"/>
    <property type="match status" value="1"/>
</dbReference>
<dbReference type="FunFam" id="1.10.3210.10:FF:000001">
    <property type="entry name" value="GTP pyrophosphokinase RelA"/>
    <property type="match status" value="1"/>
</dbReference>
<evidence type="ECO:0000259" key="4">
    <source>
        <dbReference type="PROSITE" id="PS51880"/>
    </source>
</evidence>
<dbReference type="InterPro" id="IPR007685">
    <property type="entry name" value="RelA_SpoT"/>
</dbReference>
<dbReference type="InterPro" id="IPR006674">
    <property type="entry name" value="HD_domain"/>
</dbReference>
<comment type="similarity">
    <text evidence="2">Belongs to the relA/spoT family.</text>
</comment>
<dbReference type="InterPro" id="IPR004095">
    <property type="entry name" value="TGS"/>
</dbReference>
<dbReference type="Gene3D" id="1.10.3210.10">
    <property type="entry name" value="Hypothetical protein af1432"/>
    <property type="match status" value="1"/>
</dbReference>
<dbReference type="Gene3D" id="3.10.20.30">
    <property type="match status" value="1"/>
</dbReference>
<evidence type="ECO:0000313" key="6">
    <source>
        <dbReference type="Proteomes" id="UP000176629"/>
    </source>
</evidence>
<reference evidence="5 6" key="1">
    <citation type="journal article" date="2016" name="Nat. Commun.">
        <title>Thousands of microbial genomes shed light on interconnected biogeochemical processes in an aquifer system.</title>
        <authorList>
            <person name="Anantharaman K."/>
            <person name="Brown C.T."/>
            <person name="Hug L.A."/>
            <person name="Sharon I."/>
            <person name="Castelle C.J."/>
            <person name="Probst A.J."/>
            <person name="Thomas B.C."/>
            <person name="Singh A."/>
            <person name="Wilkins M.J."/>
            <person name="Karaoz U."/>
            <person name="Brodie E.L."/>
            <person name="Williams K.H."/>
            <person name="Hubbard S.S."/>
            <person name="Banfield J.F."/>
        </authorList>
    </citation>
    <scope>NUCLEOTIDE SEQUENCE [LARGE SCALE GENOMIC DNA]</scope>
</reference>
<dbReference type="Gene3D" id="3.30.460.10">
    <property type="entry name" value="Beta Polymerase, domain 2"/>
    <property type="match status" value="1"/>
</dbReference>
<dbReference type="FunFam" id="3.10.20.30:FF:000002">
    <property type="entry name" value="GTP pyrophosphokinase (RelA/SpoT)"/>
    <property type="match status" value="1"/>
</dbReference>
<dbReference type="Pfam" id="PF13328">
    <property type="entry name" value="HD_4"/>
    <property type="match status" value="1"/>
</dbReference>
<dbReference type="CDD" id="cd05399">
    <property type="entry name" value="NT_Rel-Spo_like"/>
    <property type="match status" value="1"/>
</dbReference>
<dbReference type="Pfam" id="PF04607">
    <property type="entry name" value="RelA_SpoT"/>
    <property type="match status" value="1"/>
</dbReference>
<dbReference type="SMART" id="SM00954">
    <property type="entry name" value="RelA_SpoT"/>
    <property type="match status" value="1"/>
</dbReference>
<dbReference type="GO" id="GO:0005886">
    <property type="term" value="C:plasma membrane"/>
    <property type="evidence" value="ECO:0007669"/>
    <property type="project" value="TreeGrafter"/>
</dbReference>
<dbReference type="PROSITE" id="PS51831">
    <property type="entry name" value="HD"/>
    <property type="match status" value="1"/>
</dbReference>
<dbReference type="CDD" id="cd01668">
    <property type="entry name" value="TGS_RSH"/>
    <property type="match status" value="1"/>
</dbReference>
<evidence type="ECO:0000313" key="5">
    <source>
        <dbReference type="EMBL" id="OGI93793.1"/>
    </source>
</evidence>
<dbReference type="SMART" id="SM00471">
    <property type="entry name" value="HDc"/>
    <property type="match status" value="1"/>
</dbReference>
<dbReference type="Pfam" id="PF02824">
    <property type="entry name" value="TGS"/>
    <property type="match status" value="1"/>
</dbReference>
<accession>A0A1F6XI50</accession>
<protein>
    <recommendedName>
        <fullName evidence="7">TGS domain-containing protein</fullName>
    </recommendedName>
</protein>
<dbReference type="InterPro" id="IPR043519">
    <property type="entry name" value="NT_sf"/>
</dbReference>
<organism evidence="5 6">
    <name type="scientific">Candidatus Nomurabacteria bacterium RIFCSPLOWO2_01_FULL_40_18</name>
    <dbReference type="NCBI Taxonomy" id="1801773"/>
    <lineage>
        <taxon>Bacteria</taxon>
        <taxon>Candidatus Nomuraibacteriota</taxon>
    </lineage>
</organism>
<comment type="function">
    <text evidence="2">In eubacteria ppGpp (guanosine 3'-diphosphate 5'-diphosphate) is a mediator of the stringent response that coordinates a variety of cellular activities in response to changes in nutritional abundance.</text>
</comment>
<dbReference type="EMBL" id="MFUX01000039">
    <property type="protein sequence ID" value="OGI93793.1"/>
    <property type="molecule type" value="Genomic_DNA"/>
</dbReference>
<comment type="pathway">
    <text evidence="1">Purine metabolism.</text>
</comment>
<dbReference type="InterPro" id="IPR012676">
    <property type="entry name" value="TGS-like"/>
</dbReference>
<evidence type="ECO:0000259" key="3">
    <source>
        <dbReference type="PROSITE" id="PS51831"/>
    </source>
</evidence>
<comment type="caution">
    <text evidence="5">The sequence shown here is derived from an EMBL/GenBank/DDBJ whole genome shotgun (WGS) entry which is preliminary data.</text>
</comment>
<dbReference type="SUPFAM" id="SSF81271">
    <property type="entry name" value="TGS-like"/>
    <property type="match status" value="1"/>
</dbReference>
<dbReference type="GO" id="GO:0015969">
    <property type="term" value="P:guanosine tetraphosphate metabolic process"/>
    <property type="evidence" value="ECO:0007669"/>
    <property type="project" value="InterPro"/>
</dbReference>